<evidence type="ECO:0000313" key="3">
    <source>
        <dbReference type="Proteomes" id="UP000322234"/>
    </source>
</evidence>
<dbReference type="AlphaFoldDB" id="A0A6B0SK51"/>
<accession>A0A6B0SK51</accession>
<dbReference type="EMBL" id="VBQZ03000354">
    <property type="protein sequence ID" value="MXQ99133.1"/>
    <property type="molecule type" value="Genomic_DNA"/>
</dbReference>
<evidence type="ECO:0000313" key="2">
    <source>
        <dbReference type="EMBL" id="MXQ99133.1"/>
    </source>
</evidence>
<comment type="caution">
    <text evidence="2">The sequence shown here is derived from an EMBL/GenBank/DDBJ whole genome shotgun (WGS) entry which is preliminary data.</text>
</comment>
<feature type="compositionally biased region" description="Low complexity" evidence="1">
    <location>
        <begin position="13"/>
        <end position="24"/>
    </location>
</feature>
<evidence type="ECO:0000256" key="1">
    <source>
        <dbReference type="SAM" id="MobiDB-lite"/>
    </source>
</evidence>
<keyword evidence="3" id="KW-1185">Reference proteome</keyword>
<organism evidence="2 3">
    <name type="scientific">Bos mutus</name>
    <name type="common">wild yak</name>
    <dbReference type="NCBI Taxonomy" id="72004"/>
    <lineage>
        <taxon>Eukaryota</taxon>
        <taxon>Metazoa</taxon>
        <taxon>Chordata</taxon>
        <taxon>Craniata</taxon>
        <taxon>Vertebrata</taxon>
        <taxon>Euteleostomi</taxon>
        <taxon>Mammalia</taxon>
        <taxon>Eutheria</taxon>
        <taxon>Laurasiatheria</taxon>
        <taxon>Artiodactyla</taxon>
        <taxon>Ruminantia</taxon>
        <taxon>Pecora</taxon>
        <taxon>Bovidae</taxon>
        <taxon>Bovinae</taxon>
        <taxon>Bos</taxon>
    </lineage>
</organism>
<gene>
    <name evidence="2" type="ORF">E5288_WYG020054</name>
</gene>
<protein>
    <submittedName>
        <fullName evidence="2">Uncharacterized protein</fullName>
    </submittedName>
</protein>
<proteinExistence type="predicted"/>
<feature type="region of interest" description="Disordered" evidence="1">
    <location>
        <begin position="1"/>
        <end position="33"/>
    </location>
</feature>
<dbReference type="Proteomes" id="UP000322234">
    <property type="component" value="Unassembled WGS sequence"/>
</dbReference>
<sequence>MAAQCVPAERVCRSSGRVGSSESGFPDREDDGGREEGFALCAPSRRSLAGVHCLWGLPAPSSPFQSPVPTWSTLGLWLLALPSSWEQLCLPVLKAWAVSPAGTEVTTSDSGPSAALLTCISVVRAHLWGTSRGTQCSRRHRSHSPPASGPVAANLAQKPWAGMALGWRAFSSAGACPV</sequence>
<reference evidence="2" key="1">
    <citation type="submission" date="2019-10" db="EMBL/GenBank/DDBJ databases">
        <title>The sequence and de novo assembly of the wild yak genome.</title>
        <authorList>
            <person name="Liu Y."/>
        </authorList>
    </citation>
    <scope>NUCLEOTIDE SEQUENCE [LARGE SCALE GENOMIC DNA]</scope>
    <source>
        <strain evidence="2">WY2019</strain>
    </source>
</reference>
<name>A0A6B0SK51_9CETA</name>